<gene>
    <name evidence="3" type="ORF">FAA86_13065</name>
</gene>
<feature type="region of interest" description="Disordered" evidence="1">
    <location>
        <begin position="27"/>
        <end position="140"/>
    </location>
</feature>
<comment type="caution">
    <text evidence="3">The sequence shown here is derived from an EMBL/GenBank/DDBJ whole genome shotgun (WGS) entry which is preliminary data.</text>
</comment>
<feature type="compositionally biased region" description="Basic and acidic residues" evidence="1">
    <location>
        <begin position="78"/>
        <end position="96"/>
    </location>
</feature>
<evidence type="ECO:0000259" key="2">
    <source>
        <dbReference type="Pfam" id="PF06904"/>
    </source>
</evidence>
<feature type="compositionally biased region" description="Low complexity" evidence="1">
    <location>
        <begin position="39"/>
        <end position="52"/>
    </location>
</feature>
<evidence type="ECO:0000313" key="4">
    <source>
        <dbReference type="Proteomes" id="UP000307378"/>
    </source>
</evidence>
<feature type="domain" description="Extensin-like C-terminal" evidence="2">
    <location>
        <begin position="146"/>
        <end position="325"/>
    </location>
</feature>
<sequence>MTKTKLPARFGLLPALLFALPIATGLTLPARGPQPAPRPEAAAPAPDTGADAASDEAKPADKATVPTPDPKPAPPVADETKADGKTQASEKTRNEEPQAGNPSEAADETPNTEKTEGTGTSGAEPEEKAEPADPPPAAEDPKALAACLADLRAIGARFEPASPIYDDGGCGIAAPVTLTKILPDVALEPEATLRCETALQLARMTRDMLKPAAQAAFPDKPKLTAIRQASGYVCRNRNSAENGKVSEHAYGNAIDIAALRFGERQEPVMIAKQDDGTAEAAFQRAFNAIACLYFTTVLSPGSDPTHQDHMHLDVIERKSGYRYCR</sequence>
<dbReference type="RefSeq" id="WP_136541203.1">
    <property type="nucleotide sequence ID" value="NZ_STGU01000006.1"/>
</dbReference>
<dbReference type="Pfam" id="PF06904">
    <property type="entry name" value="Extensin-like_C"/>
    <property type="match status" value="1"/>
</dbReference>
<dbReference type="InterPro" id="IPR009683">
    <property type="entry name" value="Extensin-like_C"/>
</dbReference>
<reference evidence="3 4" key="1">
    <citation type="submission" date="2019-04" db="EMBL/GenBank/DDBJ databases">
        <title>genome sequence of strain W3.</title>
        <authorList>
            <person name="Gao J."/>
            <person name="Sun J."/>
        </authorList>
    </citation>
    <scope>NUCLEOTIDE SEQUENCE [LARGE SCALE GENOMIC DNA]</scope>
    <source>
        <strain evidence="3 4">W3</strain>
    </source>
</reference>
<evidence type="ECO:0000313" key="3">
    <source>
        <dbReference type="EMBL" id="THV35456.1"/>
    </source>
</evidence>
<accession>A0A4V4HQW8</accession>
<dbReference type="Proteomes" id="UP000307378">
    <property type="component" value="Unassembled WGS sequence"/>
</dbReference>
<evidence type="ECO:0000256" key="1">
    <source>
        <dbReference type="SAM" id="MobiDB-lite"/>
    </source>
</evidence>
<organism evidence="3 4">
    <name type="scientific">Rhizobium rosettiformans W3</name>
    <dbReference type="NCBI Taxonomy" id="538378"/>
    <lineage>
        <taxon>Bacteria</taxon>
        <taxon>Pseudomonadati</taxon>
        <taxon>Pseudomonadota</taxon>
        <taxon>Alphaproteobacteria</taxon>
        <taxon>Hyphomicrobiales</taxon>
        <taxon>Rhizobiaceae</taxon>
        <taxon>Rhizobium/Agrobacterium group</taxon>
        <taxon>Rhizobium</taxon>
    </lineage>
</organism>
<dbReference type="AlphaFoldDB" id="A0A4V4HQW8"/>
<protein>
    <submittedName>
        <fullName evidence="3">Extensin</fullName>
    </submittedName>
</protein>
<proteinExistence type="predicted"/>
<name>A0A4V4HQW8_9HYPH</name>
<dbReference type="EMBL" id="STGU01000006">
    <property type="protein sequence ID" value="THV35456.1"/>
    <property type="molecule type" value="Genomic_DNA"/>
</dbReference>